<dbReference type="GO" id="GO:0046872">
    <property type="term" value="F:metal ion binding"/>
    <property type="evidence" value="ECO:0007669"/>
    <property type="project" value="InterPro"/>
</dbReference>
<evidence type="ECO:0000259" key="2">
    <source>
        <dbReference type="PROSITE" id="PS50975"/>
    </source>
</evidence>
<name>A0A8J6TMM6_9BACT</name>
<keyword evidence="1" id="KW-0547">Nucleotide-binding</keyword>
<reference evidence="3 4" key="1">
    <citation type="submission" date="2020-08" db="EMBL/GenBank/DDBJ databases">
        <title>Bridging the membrane lipid divide: bacteria of the FCB group superphylum have the potential to synthesize archaeal ether lipids.</title>
        <authorList>
            <person name="Villanueva L."/>
            <person name="Von Meijenfeldt F.A.B."/>
            <person name="Westbye A.B."/>
            <person name="Yadav S."/>
            <person name="Hopmans E.C."/>
            <person name="Dutilh B.E."/>
            <person name="Sinninghe Damste J.S."/>
        </authorList>
    </citation>
    <scope>NUCLEOTIDE SEQUENCE [LARGE SCALE GENOMIC DNA]</scope>
    <source>
        <strain evidence="3">NIOZ-UU30</strain>
    </source>
</reference>
<sequence length="250" mass="28597">MIIKGSRELKARYHELCPGDIYIGTIPNKHLKLSVLIDLLERGITCIPSPLSQNLNRSKVAQTLVLKAWMLPHTIVVTRRMDLIDAINRYNKLGVTAVVTKEDRLHCGHGVRRWENIEMLYSFMALSESSYPFVIQPFLENFTDVRVIIVGDYVEAYTRYNPDNFRMNISSGGTHHPYALDQEQEIFCRATMDRGKFPYAHLDLHITANGKYYLSEIALDGGTKGAVITFKELDQKKRDLLERLANPNIS</sequence>
<protein>
    <recommendedName>
        <fullName evidence="2">ATP-grasp domain-containing protein</fullName>
    </recommendedName>
</protein>
<accession>A0A8J6TMM6</accession>
<comment type="caution">
    <text evidence="3">The sequence shown here is derived from an EMBL/GenBank/DDBJ whole genome shotgun (WGS) entry which is preliminary data.</text>
</comment>
<dbReference type="InterPro" id="IPR011761">
    <property type="entry name" value="ATP-grasp"/>
</dbReference>
<dbReference type="GO" id="GO:0005524">
    <property type="term" value="F:ATP binding"/>
    <property type="evidence" value="ECO:0007669"/>
    <property type="project" value="UniProtKB-UniRule"/>
</dbReference>
<dbReference type="PANTHER" id="PTHR21621:SF0">
    <property type="entry name" value="BETA-CITRYLGLUTAMATE SYNTHASE B-RELATED"/>
    <property type="match status" value="1"/>
</dbReference>
<keyword evidence="1" id="KW-0067">ATP-binding</keyword>
<evidence type="ECO:0000313" key="4">
    <source>
        <dbReference type="Proteomes" id="UP000603434"/>
    </source>
</evidence>
<dbReference type="GO" id="GO:0005737">
    <property type="term" value="C:cytoplasm"/>
    <property type="evidence" value="ECO:0007669"/>
    <property type="project" value="TreeGrafter"/>
</dbReference>
<evidence type="ECO:0000256" key="1">
    <source>
        <dbReference type="PROSITE-ProRule" id="PRU00409"/>
    </source>
</evidence>
<evidence type="ECO:0000313" key="3">
    <source>
        <dbReference type="EMBL" id="MBC8361838.1"/>
    </source>
</evidence>
<dbReference type="AlphaFoldDB" id="A0A8J6TMM6"/>
<organism evidence="3 4">
    <name type="scientific">Candidatus Desulfatibia profunda</name>
    <dbReference type="NCBI Taxonomy" id="2841695"/>
    <lineage>
        <taxon>Bacteria</taxon>
        <taxon>Pseudomonadati</taxon>
        <taxon>Thermodesulfobacteriota</taxon>
        <taxon>Desulfobacteria</taxon>
        <taxon>Desulfobacterales</taxon>
        <taxon>Desulfobacterales incertae sedis</taxon>
        <taxon>Candidatus Desulfatibia</taxon>
    </lineage>
</organism>
<dbReference type="Pfam" id="PF08443">
    <property type="entry name" value="RimK"/>
    <property type="match status" value="1"/>
</dbReference>
<dbReference type="PANTHER" id="PTHR21621">
    <property type="entry name" value="RIBOSOMAL PROTEIN S6 MODIFICATION PROTEIN"/>
    <property type="match status" value="1"/>
</dbReference>
<dbReference type="Proteomes" id="UP000603434">
    <property type="component" value="Unassembled WGS sequence"/>
</dbReference>
<dbReference type="Gene3D" id="3.30.470.20">
    <property type="entry name" value="ATP-grasp fold, B domain"/>
    <property type="match status" value="1"/>
</dbReference>
<dbReference type="GO" id="GO:0016879">
    <property type="term" value="F:ligase activity, forming carbon-nitrogen bonds"/>
    <property type="evidence" value="ECO:0007669"/>
    <property type="project" value="TreeGrafter"/>
</dbReference>
<dbReference type="EMBL" id="JACNJH010000155">
    <property type="protein sequence ID" value="MBC8361838.1"/>
    <property type="molecule type" value="Genomic_DNA"/>
</dbReference>
<gene>
    <name evidence="3" type="ORF">H8E23_10610</name>
</gene>
<proteinExistence type="predicted"/>
<feature type="domain" description="ATP-grasp" evidence="2">
    <location>
        <begin position="61"/>
        <end position="246"/>
    </location>
</feature>
<dbReference type="SUPFAM" id="SSF56059">
    <property type="entry name" value="Glutathione synthetase ATP-binding domain-like"/>
    <property type="match status" value="1"/>
</dbReference>
<dbReference type="InterPro" id="IPR013651">
    <property type="entry name" value="ATP-grasp_RimK-type"/>
</dbReference>
<dbReference type="PROSITE" id="PS50975">
    <property type="entry name" value="ATP_GRASP"/>
    <property type="match status" value="1"/>
</dbReference>